<organism evidence="2 3">
    <name type="scientific">Pseudochryseolinea flava</name>
    <dbReference type="NCBI Taxonomy" id="2059302"/>
    <lineage>
        <taxon>Bacteria</taxon>
        <taxon>Pseudomonadati</taxon>
        <taxon>Bacteroidota</taxon>
        <taxon>Cytophagia</taxon>
        <taxon>Cytophagales</taxon>
        <taxon>Fulvivirgaceae</taxon>
        <taxon>Pseudochryseolinea</taxon>
    </lineage>
</organism>
<dbReference type="CDD" id="cd06561">
    <property type="entry name" value="AlkD_like"/>
    <property type="match status" value="1"/>
</dbReference>
<dbReference type="AlphaFoldDB" id="A0A364Y1W2"/>
<protein>
    <submittedName>
        <fullName evidence="2">DNA alkylation repair protein</fullName>
    </submittedName>
</protein>
<accession>A0A364Y1W2</accession>
<feature type="region of interest" description="Disordered" evidence="1">
    <location>
        <begin position="1"/>
        <end position="23"/>
    </location>
</feature>
<dbReference type="PANTHER" id="PTHR34070:SF1">
    <property type="entry name" value="DNA ALKYLATION REPAIR PROTEIN"/>
    <property type="match status" value="1"/>
</dbReference>
<sequence>MAKKQVLKSPVKTKASQATRKSITKNAPTAKHFIALMKTHQSDEELIKIQRYFKSGEGEYGAGDKFMGIRMGTLFKLAKDSIEMSPTEISKLLDHSVHEVRAGALSIMNYQARAKKTDEVHRKVLFDLYLKKHNRINNWDLVDLAAQFVVGGYLFIANKSRDVLYKLATSKNMWERRTSMVSTAYFIRQGELDDTFQIAALLLNDKQDLIHKAAGGWIREAGKQDQKKLVAFLDKHAATMPRTMLRYAIEKLNEKQKDYYMGLKAAS</sequence>
<dbReference type="PANTHER" id="PTHR34070">
    <property type="entry name" value="ARMADILLO-TYPE FOLD"/>
    <property type="match status" value="1"/>
</dbReference>
<dbReference type="InterPro" id="IPR016024">
    <property type="entry name" value="ARM-type_fold"/>
</dbReference>
<gene>
    <name evidence="2" type="ORF">DQQ10_11460</name>
</gene>
<evidence type="ECO:0000313" key="3">
    <source>
        <dbReference type="Proteomes" id="UP000251889"/>
    </source>
</evidence>
<feature type="compositionally biased region" description="Polar residues" evidence="1">
    <location>
        <begin position="14"/>
        <end position="23"/>
    </location>
</feature>
<dbReference type="Pfam" id="PF08713">
    <property type="entry name" value="DNA_alkylation"/>
    <property type="match status" value="1"/>
</dbReference>
<comment type="caution">
    <text evidence="2">The sequence shown here is derived from an EMBL/GenBank/DDBJ whole genome shotgun (WGS) entry which is preliminary data.</text>
</comment>
<dbReference type="RefSeq" id="WP_112747012.1">
    <property type="nucleotide sequence ID" value="NZ_QMFY01000005.1"/>
</dbReference>
<name>A0A364Y1W2_9BACT</name>
<evidence type="ECO:0000256" key="1">
    <source>
        <dbReference type="SAM" id="MobiDB-lite"/>
    </source>
</evidence>
<keyword evidence="3" id="KW-1185">Reference proteome</keyword>
<evidence type="ECO:0000313" key="2">
    <source>
        <dbReference type="EMBL" id="RAW00855.1"/>
    </source>
</evidence>
<dbReference type="Proteomes" id="UP000251889">
    <property type="component" value="Unassembled WGS sequence"/>
</dbReference>
<dbReference type="InterPro" id="IPR014825">
    <property type="entry name" value="DNA_alkylation"/>
</dbReference>
<reference evidence="2 3" key="1">
    <citation type="submission" date="2018-06" db="EMBL/GenBank/DDBJ databases">
        <title>Chryseolinea flavus sp. nov., a member of the phylum Bacteroidetes isolated from soil.</title>
        <authorList>
            <person name="Li Y."/>
            <person name="Wang J."/>
        </authorList>
    </citation>
    <scope>NUCLEOTIDE SEQUENCE [LARGE SCALE GENOMIC DNA]</scope>
    <source>
        <strain evidence="2 3">SDU1-6</strain>
    </source>
</reference>
<dbReference type="Gene3D" id="1.25.10.90">
    <property type="match status" value="1"/>
</dbReference>
<dbReference type="SUPFAM" id="SSF48371">
    <property type="entry name" value="ARM repeat"/>
    <property type="match status" value="1"/>
</dbReference>
<dbReference type="OrthoDB" id="1117222at2"/>
<proteinExistence type="predicted"/>
<dbReference type="EMBL" id="QMFY01000005">
    <property type="protein sequence ID" value="RAW00855.1"/>
    <property type="molecule type" value="Genomic_DNA"/>
</dbReference>